<dbReference type="AlphaFoldDB" id="A0A1T5N3R0"/>
<name>A0A1T5N3R0_9BACT</name>
<dbReference type="EMBL" id="FUZZ01000001">
    <property type="protein sequence ID" value="SKC95077.1"/>
    <property type="molecule type" value="Genomic_DNA"/>
</dbReference>
<reference evidence="1 2" key="1">
    <citation type="submission" date="2017-02" db="EMBL/GenBank/DDBJ databases">
        <authorList>
            <person name="Peterson S.W."/>
        </authorList>
    </citation>
    <scope>NUCLEOTIDE SEQUENCE [LARGE SCALE GENOMIC DNA]</scope>
    <source>
        <strain evidence="1 2">DSM 18108</strain>
    </source>
</reference>
<proteinExistence type="predicted"/>
<gene>
    <name evidence="1" type="ORF">SAMN05660461_0219</name>
</gene>
<accession>A0A1T5N3R0</accession>
<protein>
    <submittedName>
        <fullName evidence="1">Uncharacterized protein</fullName>
    </submittedName>
</protein>
<organism evidence="1 2">
    <name type="scientific">Chitinophaga ginsengisegetis</name>
    <dbReference type="NCBI Taxonomy" id="393003"/>
    <lineage>
        <taxon>Bacteria</taxon>
        <taxon>Pseudomonadati</taxon>
        <taxon>Bacteroidota</taxon>
        <taxon>Chitinophagia</taxon>
        <taxon>Chitinophagales</taxon>
        <taxon>Chitinophagaceae</taxon>
        <taxon>Chitinophaga</taxon>
    </lineage>
</organism>
<evidence type="ECO:0000313" key="1">
    <source>
        <dbReference type="EMBL" id="SKC95077.1"/>
    </source>
</evidence>
<keyword evidence="2" id="KW-1185">Reference proteome</keyword>
<dbReference type="Proteomes" id="UP000190166">
    <property type="component" value="Unassembled WGS sequence"/>
</dbReference>
<sequence length="222" mass="25286">MAPYTRYGISRAGYEYETNPLSTAEQIRQEEAFRREEYIRNSLMIGGKWVPRSEDEIRDLRFQATMSAVNKFNESLKPPLYGTNISLPTQYIRETRTDRQISGDYYAIPSTIVNGRFQSRGKGMTGEYDIIVTLDGTVKLGRGHYYLSMSAKYVQLAGTVQMYDGKVKSITNLSGHYLPSEEETKNFGKILKRYGVKVSGASLHTYKVENERTVKVGKTKID</sequence>
<evidence type="ECO:0000313" key="2">
    <source>
        <dbReference type="Proteomes" id="UP000190166"/>
    </source>
</evidence>